<dbReference type="SUPFAM" id="SSF81901">
    <property type="entry name" value="HCP-like"/>
    <property type="match status" value="1"/>
</dbReference>
<dbReference type="EMBL" id="QZCH01000053">
    <property type="protein sequence ID" value="RJG37246.1"/>
    <property type="molecule type" value="Genomic_DNA"/>
</dbReference>
<gene>
    <name evidence="2" type="ORF">D1Z90_19865</name>
</gene>
<dbReference type="InterPro" id="IPR011990">
    <property type="entry name" value="TPR-like_helical_dom_sf"/>
</dbReference>
<name>A0A418Y9E5_9GAMM</name>
<proteinExistence type="predicted"/>
<dbReference type="Gene3D" id="1.25.40.10">
    <property type="entry name" value="Tetratricopeptide repeat domain"/>
    <property type="match status" value="1"/>
</dbReference>
<sequence length="320" mass="37378">MKYKNISCLLLALSLLLTANVSQASVEEGLNWIQQGERDLALEAMKSQIEAQDPAALFWQARIYMKMGGMQTFQIGHILQRSAELGNPWAMMELVESPYEHCQFFRLPCDDKWHDKAIEKWQQMAENGDGKAMYMLAKHKDSWRKYVPYLAHKTRVEQYIQALEMGANSASEAIFNELYRHQDRHQPEIRQQIVKYLTIAAERGYAPAMVDLYEFTDVIGNDLALEYLQQATELGYARAPFTLYYYLKKKENKNLQDWKTLYKNINLAAALNASDYSTFVDYLDFDEYLSPEEIAQIDQEITEFLTQVKPNRFYDETNLY</sequence>
<keyword evidence="1" id="KW-0732">Signal</keyword>
<organism evidence="2 3">
    <name type="scientific">Motilimonas pumila</name>
    <dbReference type="NCBI Taxonomy" id="2303987"/>
    <lineage>
        <taxon>Bacteria</taxon>
        <taxon>Pseudomonadati</taxon>
        <taxon>Pseudomonadota</taxon>
        <taxon>Gammaproteobacteria</taxon>
        <taxon>Alteromonadales</taxon>
        <taxon>Alteromonadales genera incertae sedis</taxon>
        <taxon>Motilimonas</taxon>
    </lineage>
</organism>
<evidence type="ECO:0000256" key="1">
    <source>
        <dbReference type="SAM" id="SignalP"/>
    </source>
</evidence>
<evidence type="ECO:0000313" key="2">
    <source>
        <dbReference type="EMBL" id="RJG37246.1"/>
    </source>
</evidence>
<evidence type="ECO:0000313" key="3">
    <source>
        <dbReference type="Proteomes" id="UP000283255"/>
    </source>
</evidence>
<reference evidence="2 3" key="1">
    <citation type="submission" date="2018-09" db="EMBL/GenBank/DDBJ databases">
        <authorList>
            <person name="Wang F."/>
        </authorList>
    </citation>
    <scope>NUCLEOTIDE SEQUENCE [LARGE SCALE GENOMIC DNA]</scope>
    <source>
        <strain evidence="2 3">PLHSC7-2</strain>
    </source>
</reference>
<dbReference type="RefSeq" id="WP_119912532.1">
    <property type="nucleotide sequence ID" value="NZ_QZCH01000053.1"/>
</dbReference>
<dbReference type="Proteomes" id="UP000283255">
    <property type="component" value="Unassembled WGS sequence"/>
</dbReference>
<reference evidence="2 3" key="2">
    <citation type="submission" date="2019-01" db="EMBL/GenBank/DDBJ databases">
        <title>Motilimonas pumilus sp. nov., isolated from the gut of sea cucumber (Apostichopus japonicus).</title>
        <authorList>
            <person name="Wang F.-Q."/>
            <person name="Ren L.-H."/>
            <person name="Lin Y.-W."/>
            <person name="Sun G.-H."/>
            <person name="Du Z.-J."/>
            <person name="Zhao J.-X."/>
            <person name="Liu X.-J."/>
            <person name="Liu L.-J."/>
        </authorList>
    </citation>
    <scope>NUCLEOTIDE SEQUENCE [LARGE SCALE GENOMIC DNA]</scope>
    <source>
        <strain evidence="2 3">PLHSC7-2</strain>
    </source>
</reference>
<feature type="chain" id="PRO_5018968339" evidence="1">
    <location>
        <begin position="25"/>
        <end position="320"/>
    </location>
</feature>
<dbReference type="OrthoDB" id="5899447at2"/>
<comment type="caution">
    <text evidence="2">The sequence shown here is derived from an EMBL/GenBank/DDBJ whole genome shotgun (WGS) entry which is preliminary data.</text>
</comment>
<accession>A0A418Y9E5</accession>
<protein>
    <submittedName>
        <fullName evidence="2">Sel1 repeat family protein</fullName>
    </submittedName>
</protein>
<dbReference type="AlphaFoldDB" id="A0A418Y9E5"/>
<keyword evidence="3" id="KW-1185">Reference proteome</keyword>
<feature type="signal peptide" evidence="1">
    <location>
        <begin position="1"/>
        <end position="24"/>
    </location>
</feature>